<gene>
    <name evidence="2" type="ORF">FNU76_06035</name>
</gene>
<evidence type="ECO:0000259" key="1">
    <source>
        <dbReference type="Pfam" id="PF08241"/>
    </source>
</evidence>
<accession>A0A516SCS1</accession>
<dbReference type="InterPro" id="IPR013216">
    <property type="entry name" value="Methyltransf_11"/>
</dbReference>
<feature type="domain" description="Methyltransferase type 11" evidence="1">
    <location>
        <begin position="47"/>
        <end position="141"/>
    </location>
</feature>
<dbReference type="RefSeq" id="WP_143856870.1">
    <property type="nucleotide sequence ID" value="NZ_CP041730.1"/>
</dbReference>
<dbReference type="EMBL" id="CP041730">
    <property type="protein sequence ID" value="QDQ25947.1"/>
    <property type="molecule type" value="Genomic_DNA"/>
</dbReference>
<dbReference type="GO" id="GO:0008757">
    <property type="term" value="F:S-adenosylmethionine-dependent methyltransferase activity"/>
    <property type="evidence" value="ECO:0007669"/>
    <property type="project" value="InterPro"/>
</dbReference>
<dbReference type="Proteomes" id="UP000317550">
    <property type="component" value="Chromosome"/>
</dbReference>
<keyword evidence="2" id="KW-0489">Methyltransferase</keyword>
<dbReference type="PANTHER" id="PTHR42912:SF93">
    <property type="entry name" value="N6-ADENOSINE-METHYLTRANSFERASE TMT1A"/>
    <property type="match status" value="1"/>
</dbReference>
<name>A0A516SCS1_9NEIS</name>
<dbReference type="InterPro" id="IPR029063">
    <property type="entry name" value="SAM-dependent_MTases_sf"/>
</dbReference>
<dbReference type="Pfam" id="PF08241">
    <property type="entry name" value="Methyltransf_11"/>
    <property type="match status" value="1"/>
</dbReference>
<dbReference type="GO" id="GO:0032259">
    <property type="term" value="P:methylation"/>
    <property type="evidence" value="ECO:0007669"/>
    <property type="project" value="UniProtKB-KW"/>
</dbReference>
<keyword evidence="3" id="KW-1185">Reference proteome</keyword>
<dbReference type="KEGG" id="cari:FNU76_06035"/>
<dbReference type="Gene3D" id="3.40.50.150">
    <property type="entry name" value="Vaccinia Virus protein VP39"/>
    <property type="match status" value="1"/>
</dbReference>
<reference evidence="3" key="1">
    <citation type="submission" date="2019-07" db="EMBL/GenBank/DDBJ databases">
        <title>Chitinimonas sp. nov., isolated from Ny-Alesund, arctica soil.</title>
        <authorList>
            <person name="Xu Q."/>
            <person name="Peng F."/>
        </authorList>
    </citation>
    <scope>NUCLEOTIDE SEQUENCE [LARGE SCALE GENOMIC DNA]</scope>
    <source>
        <strain evidence="3">R3-44</strain>
    </source>
</reference>
<dbReference type="CDD" id="cd02440">
    <property type="entry name" value="AdoMet_MTases"/>
    <property type="match status" value="1"/>
</dbReference>
<keyword evidence="2" id="KW-0808">Transferase</keyword>
<evidence type="ECO:0000313" key="2">
    <source>
        <dbReference type="EMBL" id="QDQ25947.1"/>
    </source>
</evidence>
<dbReference type="PANTHER" id="PTHR42912">
    <property type="entry name" value="METHYLTRANSFERASE"/>
    <property type="match status" value="1"/>
</dbReference>
<dbReference type="InterPro" id="IPR050508">
    <property type="entry name" value="Methyltransf_Superfamily"/>
</dbReference>
<dbReference type="SUPFAM" id="SSF53335">
    <property type="entry name" value="S-adenosyl-L-methionine-dependent methyltransferases"/>
    <property type="match status" value="1"/>
</dbReference>
<organism evidence="2 3">
    <name type="scientific">Chitinimonas arctica</name>
    <dbReference type="NCBI Taxonomy" id="2594795"/>
    <lineage>
        <taxon>Bacteria</taxon>
        <taxon>Pseudomonadati</taxon>
        <taxon>Pseudomonadota</taxon>
        <taxon>Betaproteobacteria</taxon>
        <taxon>Neisseriales</taxon>
        <taxon>Chitinibacteraceae</taxon>
        <taxon>Chitinimonas</taxon>
    </lineage>
</organism>
<evidence type="ECO:0000313" key="3">
    <source>
        <dbReference type="Proteomes" id="UP000317550"/>
    </source>
</evidence>
<sequence>MSEHTGASYDDKAAKYAAVVDSKPWNAHYERPAVISLLPSLPGAKVLDAGCGSGWYAEYLLAQGASVTALDLNAEFVALTRVRVGGRATVLQASLTSPLDFAADGEFDLVVCPLVMHYLKDWQPVFREFHRVLKPNGVLVFSTHHPFMDWKLFNTGNYFAIELLEDEWDIGKMAYYRRSLNDMSAALEGGGFTIERLLEPRPTEQFREIHPEGYERLSTNPWFLVIRARSAAAPAINPPYCGR</sequence>
<dbReference type="AlphaFoldDB" id="A0A516SCS1"/>
<protein>
    <submittedName>
        <fullName evidence="2">Class I SAM-dependent methyltransferase</fullName>
    </submittedName>
</protein>
<proteinExistence type="predicted"/>
<dbReference type="OrthoDB" id="9805171at2"/>